<organism evidence="2">
    <name type="scientific">Bradyrhizobium diazoefficiens</name>
    <dbReference type="NCBI Taxonomy" id="1355477"/>
    <lineage>
        <taxon>Bacteria</taxon>
        <taxon>Pseudomonadati</taxon>
        <taxon>Pseudomonadota</taxon>
        <taxon>Alphaproteobacteria</taxon>
        <taxon>Hyphomicrobiales</taxon>
        <taxon>Nitrobacteraceae</taxon>
        <taxon>Bradyrhizobium</taxon>
    </lineage>
</organism>
<reference evidence="1" key="1">
    <citation type="submission" date="2020-05" db="EMBL/GenBank/DDBJ databases">
        <title>Complete genome sequence of Bradyrhizobium diazoefficiens XF1 isolated from soybean nodule.</title>
        <authorList>
            <person name="Noda R."/>
            <person name="Kakizaki K."/>
            <person name="Minamisawa K."/>
        </authorList>
    </citation>
    <scope>NUCLEOTIDE SEQUENCE</scope>
    <source>
        <strain evidence="1">XF1</strain>
    </source>
</reference>
<dbReference type="EMBL" id="AP023099">
    <property type="protein sequence ID" value="BCE95079.1"/>
    <property type="molecule type" value="Genomic_DNA"/>
</dbReference>
<reference evidence="3" key="2">
    <citation type="submission" date="2020-05" db="EMBL/GenBank/DDBJ databases">
        <title>Complete genome sequence of Bradyrhizobium diazoefficiens XF10 isolated from soybean nodule.</title>
        <authorList>
            <person name="Noda R."/>
            <person name="Kakizaki K."/>
            <person name="Minamisawa K."/>
        </authorList>
    </citation>
    <scope>NUCLEOTIDE SEQUENCE</scope>
    <source>
        <strain evidence="3">XF10</strain>
    </source>
</reference>
<proteinExistence type="predicted"/>
<evidence type="ECO:0000313" key="3">
    <source>
        <dbReference type="EMBL" id="BCE95079.1"/>
    </source>
</evidence>
<dbReference type="AlphaFoldDB" id="A0A809ZK54"/>
<dbReference type="EMBL" id="AP023091">
    <property type="protein sequence ID" value="BCE25324.1"/>
    <property type="molecule type" value="Genomic_DNA"/>
</dbReference>
<evidence type="ECO:0000313" key="2">
    <source>
        <dbReference type="EMBL" id="BCE51583.1"/>
    </source>
</evidence>
<gene>
    <name evidence="3" type="ORF">XF10B_78770</name>
    <name evidence="1" type="ORF">XF1B_80050</name>
    <name evidence="2" type="ORF">XF4B_79320</name>
</gene>
<dbReference type="EMBL" id="AP023094">
    <property type="protein sequence ID" value="BCE51583.1"/>
    <property type="molecule type" value="Genomic_DNA"/>
</dbReference>
<sequence length="141" mass="16411">MELREFLRWIDANGVERASEFIDLLRYRANDLEREGSIGLFDDESNKQAHRLGERQLVSRIERLMLESNLKKTEAVKVVTQLLTERGYPPSSIPDSNKIGFHTWIAKLLRNIKPEDLLNVASTVRNYAVHGLDWPLRREKP</sequence>
<evidence type="ECO:0000313" key="1">
    <source>
        <dbReference type="EMBL" id="BCE25324.1"/>
    </source>
</evidence>
<name>A0A809ZK54_9BRAD</name>
<reference evidence="2" key="3">
    <citation type="submission" date="2020-05" db="EMBL/GenBank/DDBJ databases">
        <title>Complete genome sequence of Bradyrhizobium diazoefficiens XF4 isolated from soybean nodule.</title>
        <authorList>
            <person name="Noda R."/>
            <person name="Kakizaki K."/>
            <person name="Minamisawa K."/>
        </authorList>
    </citation>
    <scope>NUCLEOTIDE SEQUENCE</scope>
    <source>
        <strain evidence="2">XF4</strain>
    </source>
</reference>
<accession>A0A809ZK54</accession>
<protein>
    <submittedName>
        <fullName evidence="2">Uncharacterized protein</fullName>
    </submittedName>
</protein>